<name>A0A6L5G9U0_9ACTN</name>
<evidence type="ECO:0000313" key="3">
    <source>
        <dbReference type="Proteomes" id="UP000477750"/>
    </source>
</evidence>
<accession>A0A6L5G9U0</accession>
<keyword evidence="3" id="KW-1185">Reference proteome</keyword>
<gene>
    <name evidence="2" type="ORF">GFD30_12600</name>
</gene>
<feature type="compositionally biased region" description="Low complexity" evidence="1">
    <location>
        <begin position="370"/>
        <end position="380"/>
    </location>
</feature>
<comment type="caution">
    <text evidence="2">The sequence shown here is derived from an EMBL/GenBank/DDBJ whole genome shotgun (WGS) entry which is preliminary data.</text>
</comment>
<dbReference type="Proteomes" id="UP000477750">
    <property type="component" value="Unassembled WGS sequence"/>
</dbReference>
<feature type="region of interest" description="Disordered" evidence="1">
    <location>
        <begin position="489"/>
        <end position="542"/>
    </location>
</feature>
<feature type="region of interest" description="Disordered" evidence="1">
    <location>
        <begin position="333"/>
        <end position="421"/>
    </location>
</feature>
<feature type="compositionally biased region" description="Low complexity" evidence="1">
    <location>
        <begin position="396"/>
        <end position="405"/>
    </location>
</feature>
<dbReference type="EMBL" id="WIAO01000013">
    <property type="protein sequence ID" value="MQM26404.1"/>
    <property type="molecule type" value="Genomic_DNA"/>
</dbReference>
<feature type="compositionally biased region" description="Basic and acidic residues" evidence="1">
    <location>
        <begin position="296"/>
        <end position="305"/>
    </location>
</feature>
<dbReference type="AlphaFoldDB" id="A0A6L5G9U0"/>
<proteinExistence type="predicted"/>
<protein>
    <submittedName>
        <fullName evidence="2">Uncharacterized protein</fullName>
    </submittedName>
</protein>
<feature type="compositionally biased region" description="Gly residues" evidence="1">
    <location>
        <begin position="489"/>
        <end position="511"/>
    </location>
</feature>
<organism evidence="2 3">
    <name type="scientific">Glycomyces albidus</name>
    <dbReference type="NCBI Taxonomy" id="2656774"/>
    <lineage>
        <taxon>Bacteria</taxon>
        <taxon>Bacillati</taxon>
        <taxon>Actinomycetota</taxon>
        <taxon>Actinomycetes</taxon>
        <taxon>Glycomycetales</taxon>
        <taxon>Glycomycetaceae</taxon>
        <taxon>Glycomyces</taxon>
    </lineage>
</organism>
<reference evidence="2 3" key="1">
    <citation type="submission" date="2019-10" db="EMBL/GenBank/DDBJ databases">
        <title>Glycomyces albidus sp. nov., a novel actinomycete isolated from rhizosphere soil of wheat (Triticum aestivum L.).</title>
        <authorList>
            <person name="Qian L."/>
        </authorList>
    </citation>
    <scope>NUCLEOTIDE SEQUENCE [LARGE SCALE GENOMIC DNA]</scope>
    <source>
        <strain evidence="2 3">NEAU-7082</strain>
    </source>
</reference>
<feature type="region of interest" description="Disordered" evidence="1">
    <location>
        <begin position="290"/>
        <end position="314"/>
    </location>
</feature>
<evidence type="ECO:0000256" key="1">
    <source>
        <dbReference type="SAM" id="MobiDB-lite"/>
    </source>
</evidence>
<dbReference type="RefSeq" id="WP_153025561.1">
    <property type="nucleotide sequence ID" value="NZ_WIAO01000013.1"/>
</dbReference>
<sequence>MSDIEFAAETYGGVAGQEAVNGQDASATAVYRSQAPCSNPSCTNTNTTFEEAWIKLVSAIPVTGQIQRFTCVAVGTAAPTPEEVRGLVAQVRPDDEDRFALREISRHWMTFNQRFAIDDNEAVGKILEQKLTELSNGWQGTDFDAFAEQMETVFANCAQIQADIGDNTSGLIGLLEFKAEEIFALQGGESYELPYPAPQYWVEDEGGLFSDPTVHHRVPFKDGDCEITDGCSWDGEDDSANRAMELGGFNGDYANELGQYVADQTEAHLARLKRENPETPEAELRTQAEQLATQDGDARAKRDYDSGSQDYQARAAEQNDTVLARWEDAEIATQEFTPTVEPVQDTTFRESGQDLDGGGYSPPTGGDFNGSPTSSGSSGLTPPPTTTPFGSGGSSGTSSWNPTTGGDEETSGGLAGGGLGGGLGGLPGGGAGGGLPGGGAGGGAGGGMGGAGMGLFGPAVGSTPGAGAGAGAGGRAGGSGLGKGSGLFGKTTGAGGAGMMGGAGGRPGAGGDENAEGKESWLTEDEDVWGLARFEDENDPLA</sequence>
<evidence type="ECO:0000313" key="2">
    <source>
        <dbReference type="EMBL" id="MQM26404.1"/>
    </source>
</evidence>